<dbReference type="AlphaFoldDB" id="A0A226F3Q2"/>
<name>A0A226F3Q2_FOLCA</name>
<proteinExistence type="inferred from homology"/>
<gene>
    <name evidence="12" type="ORF">Fcan01_02064</name>
</gene>
<dbReference type="PANTHER" id="PTHR13315:SF0">
    <property type="entry name" value="METALLOPHOSPHOESTERASE 1"/>
    <property type="match status" value="1"/>
</dbReference>
<dbReference type="SUPFAM" id="SSF56300">
    <property type="entry name" value="Metallo-dependent phosphatases"/>
    <property type="match status" value="1"/>
</dbReference>
<evidence type="ECO:0000313" key="12">
    <source>
        <dbReference type="EMBL" id="OXA63821.1"/>
    </source>
</evidence>
<dbReference type="GO" id="GO:0006506">
    <property type="term" value="P:GPI anchor biosynthetic process"/>
    <property type="evidence" value="ECO:0007669"/>
    <property type="project" value="InterPro"/>
</dbReference>
<dbReference type="Gene3D" id="3.60.21.10">
    <property type="match status" value="1"/>
</dbReference>
<evidence type="ECO:0000313" key="13">
    <source>
        <dbReference type="Proteomes" id="UP000198287"/>
    </source>
</evidence>
<comment type="caution">
    <text evidence="12">The sequence shown here is derived from an EMBL/GenBank/DDBJ whole genome shotgun (WGS) entry which is preliminary data.</text>
</comment>
<keyword evidence="13" id="KW-1185">Reference proteome</keyword>
<dbReference type="GO" id="GO:0016787">
    <property type="term" value="F:hydrolase activity"/>
    <property type="evidence" value="ECO:0007669"/>
    <property type="project" value="UniProtKB-KW"/>
</dbReference>
<comment type="subcellular location">
    <subcellularLocation>
        <location evidence="2">Membrane</location>
        <topology evidence="2">Multi-pass membrane protein</topology>
    </subcellularLocation>
</comment>
<evidence type="ECO:0000256" key="9">
    <source>
        <dbReference type="ARBA" id="ARBA00023211"/>
    </source>
</evidence>
<dbReference type="OMA" id="LHCMKYP"/>
<sequence>MSEMDLRHRRDQRRWSRELMQMFLIVGLVFFLCEYAIYPLVLIQCSWPQQPQNADRDANVLRAMVLADTHLLGPFRGHWFDKLRREWQMHRTFQTAIGIFNPEVVFFLGDLFDEGEWVKGPDFDKYVSRFESLFSVPEHIDIYVVPGNHDIGFHYQTLPHKHTRFKTAFNSSSVRLLRLKEVNFVLINSMAMQMDDCFLCEEGLTELKIVKEFQIYSRPILLQHFPMYRESDSMCTGPDSAPNEEKFDAFRPTFECLSADSTKVLQQIIGPRLILSGHTHHYCLYNHSIKGFGTVPEYSVPSFSWRNRNDPSFFLGHFSRNEFFLSKCLMPKESTANLLYVSGSLLIICTLLRRILIYVFRCLWFVLVRRAR</sequence>
<comment type="similarity">
    <text evidence="3">Belongs to the metallophosphoesterase superfamily. MPPE1 family.</text>
</comment>
<feature type="transmembrane region" description="Helical" evidence="10">
    <location>
        <begin position="21"/>
        <end position="41"/>
    </location>
</feature>
<dbReference type="STRING" id="158441.A0A226F3Q2"/>
<organism evidence="12 13">
    <name type="scientific">Folsomia candida</name>
    <name type="common">Springtail</name>
    <dbReference type="NCBI Taxonomy" id="158441"/>
    <lineage>
        <taxon>Eukaryota</taxon>
        <taxon>Metazoa</taxon>
        <taxon>Ecdysozoa</taxon>
        <taxon>Arthropoda</taxon>
        <taxon>Hexapoda</taxon>
        <taxon>Collembola</taxon>
        <taxon>Entomobryomorpha</taxon>
        <taxon>Isotomoidea</taxon>
        <taxon>Isotomidae</taxon>
        <taxon>Proisotominae</taxon>
        <taxon>Folsomia</taxon>
    </lineage>
</organism>
<dbReference type="Pfam" id="PF00149">
    <property type="entry name" value="Metallophos"/>
    <property type="match status" value="1"/>
</dbReference>
<comment type="cofactor">
    <cofactor evidence="1">
        <name>Mn(2+)</name>
        <dbReference type="ChEBI" id="CHEBI:29035"/>
    </cofactor>
</comment>
<protein>
    <submittedName>
        <fullName evidence="12">Metallophosphoesterase 1</fullName>
    </submittedName>
</protein>
<keyword evidence="8 10" id="KW-0472">Membrane</keyword>
<dbReference type="OrthoDB" id="9984693at2759"/>
<feature type="domain" description="Calcineurin-like phosphoesterase" evidence="11">
    <location>
        <begin position="62"/>
        <end position="282"/>
    </location>
</feature>
<evidence type="ECO:0000259" key="11">
    <source>
        <dbReference type="Pfam" id="PF00149"/>
    </source>
</evidence>
<dbReference type="GO" id="GO:0046872">
    <property type="term" value="F:metal ion binding"/>
    <property type="evidence" value="ECO:0007669"/>
    <property type="project" value="UniProtKB-KW"/>
</dbReference>
<evidence type="ECO:0000256" key="2">
    <source>
        <dbReference type="ARBA" id="ARBA00004141"/>
    </source>
</evidence>
<evidence type="ECO:0000256" key="3">
    <source>
        <dbReference type="ARBA" id="ARBA00008895"/>
    </source>
</evidence>
<keyword evidence="6" id="KW-0378">Hydrolase</keyword>
<keyword evidence="4 10" id="KW-0812">Transmembrane</keyword>
<dbReference type="EMBL" id="LNIX01000001">
    <property type="protein sequence ID" value="OXA63821.1"/>
    <property type="molecule type" value="Genomic_DNA"/>
</dbReference>
<evidence type="ECO:0000256" key="6">
    <source>
        <dbReference type="ARBA" id="ARBA00022801"/>
    </source>
</evidence>
<evidence type="ECO:0000256" key="4">
    <source>
        <dbReference type="ARBA" id="ARBA00022692"/>
    </source>
</evidence>
<accession>A0A226F3Q2</accession>
<evidence type="ECO:0000256" key="5">
    <source>
        <dbReference type="ARBA" id="ARBA00022723"/>
    </source>
</evidence>
<dbReference type="PANTHER" id="PTHR13315">
    <property type="entry name" value="METALLO PHOSPHOESTERASE RELATED"/>
    <property type="match status" value="1"/>
</dbReference>
<feature type="transmembrane region" description="Helical" evidence="10">
    <location>
        <begin position="338"/>
        <end position="367"/>
    </location>
</feature>
<evidence type="ECO:0000256" key="7">
    <source>
        <dbReference type="ARBA" id="ARBA00022989"/>
    </source>
</evidence>
<dbReference type="Proteomes" id="UP000198287">
    <property type="component" value="Unassembled WGS sequence"/>
</dbReference>
<evidence type="ECO:0000256" key="8">
    <source>
        <dbReference type="ARBA" id="ARBA00023136"/>
    </source>
</evidence>
<keyword evidence="9" id="KW-0464">Manganese</keyword>
<keyword evidence="7 10" id="KW-1133">Transmembrane helix</keyword>
<dbReference type="InterPro" id="IPR029052">
    <property type="entry name" value="Metallo-depent_PP-like"/>
</dbReference>
<evidence type="ECO:0000256" key="1">
    <source>
        <dbReference type="ARBA" id="ARBA00001936"/>
    </source>
</evidence>
<reference evidence="12 13" key="1">
    <citation type="submission" date="2015-12" db="EMBL/GenBank/DDBJ databases">
        <title>The genome of Folsomia candida.</title>
        <authorList>
            <person name="Faddeeva A."/>
            <person name="Derks M.F."/>
            <person name="Anvar Y."/>
            <person name="Smit S."/>
            <person name="Van Straalen N."/>
            <person name="Roelofs D."/>
        </authorList>
    </citation>
    <scope>NUCLEOTIDE SEQUENCE [LARGE SCALE GENOMIC DNA]</scope>
    <source>
        <strain evidence="12 13">VU population</strain>
        <tissue evidence="12">Whole body</tissue>
    </source>
</reference>
<keyword evidence="5" id="KW-0479">Metal-binding</keyword>
<evidence type="ECO:0000256" key="10">
    <source>
        <dbReference type="SAM" id="Phobius"/>
    </source>
</evidence>
<dbReference type="InterPro" id="IPR004843">
    <property type="entry name" value="Calcineurin-like_PHP"/>
</dbReference>
<dbReference type="GO" id="GO:0016020">
    <property type="term" value="C:membrane"/>
    <property type="evidence" value="ECO:0007669"/>
    <property type="project" value="UniProtKB-SubCell"/>
</dbReference>
<dbReference type="InterPro" id="IPR033308">
    <property type="entry name" value="PGAP5/Cdc1/Ted1"/>
</dbReference>